<feature type="domain" description="Methyltransferase type 11" evidence="8">
    <location>
        <begin position="122"/>
        <end position="194"/>
    </location>
</feature>
<evidence type="ECO:0000256" key="1">
    <source>
        <dbReference type="ARBA" id="ARBA00008361"/>
    </source>
</evidence>
<accession>A0A3Q4HWH9</accession>
<name>A0A3Q4HWH9_NEOBR</name>
<keyword evidence="2" id="KW-0489">Methyltransferase</keyword>
<evidence type="ECO:0000313" key="10">
    <source>
        <dbReference type="Proteomes" id="UP000261580"/>
    </source>
</evidence>
<dbReference type="InterPro" id="IPR029063">
    <property type="entry name" value="SAM-dependent_MTases_sf"/>
</dbReference>
<feature type="region of interest" description="Disordered" evidence="7">
    <location>
        <begin position="382"/>
        <end position="406"/>
    </location>
</feature>
<dbReference type="PANTHER" id="PTHR13090">
    <property type="entry name" value="ARGININE-HYDROXYLASE NDUFAF5, MITOCHONDRIAL"/>
    <property type="match status" value="1"/>
</dbReference>
<keyword evidence="3" id="KW-0808">Transferase</keyword>
<evidence type="ECO:0000256" key="2">
    <source>
        <dbReference type="ARBA" id="ARBA00022603"/>
    </source>
</evidence>
<dbReference type="GO" id="GO:0032259">
    <property type="term" value="P:methylation"/>
    <property type="evidence" value="ECO:0007669"/>
    <property type="project" value="UniProtKB-KW"/>
</dbReference>
<dbReference type="GO" id="GO:0005739">
    <property type="term" value="C:mitochondrion"/>
    <property type="evidence" value="ECO:0007669"/>
    <property type="project" value="TreeGrafter"/>
</dbReference>
<dbReference type="Gene3D" id="3.40.50.150">
    <property type="entry name" value="Vaccinia Virus protein VP39"/>
    <property type="match status" value="1"/>
</dbReference>
<comment type="similarity">
    <text evidence="1">Belongs to the methyltransferase superfamily.</text>
</comment>
<keyword evidence="10" id="KW-1185">Reference proteome</keyword>
<dbReference type="SUPFAM" id="SSF53335">
    <property type="entry name" value="S-adenosyl-L-methionine-dependent methyltransferases"/>
    <property type="match status" value="1"/>
</dbReference>
<dbReference type="Proteomes" id="UP000261580">
    <property type="component" value="Unassembled WGS sequence"/>
</dbReference>
<dbReference type="InterPro" id="IPR013216">
    <property type="entry name" value="Methyltransf_11"/>
</dbReference>
<sequence>MLPFPRARSGPLSSPESRPDSSSSDPLASSLCASSSSETLRSSSSSSAGRCSSSSSSPASASNRRETVKSFLTRLPEQGQRSPGHPSIMHTMFVACVCVRCTSFTAVMMTSVLTMCPQEVVQRFCLTDVSQQSLRRRRPSEIPTHCVLADEEFLPFKENTFDLVVSSLALHWINDLPGALRQIHQVLKPDGVFIGAMVGGETLYELRCSLQLAETEREGGFSPHISPYTAVTDLGNLLGQAGFNMLTVDIDEIQVHYPGIMEVMTDLQGMGESNCAWNRKSLLHRDTILAAAAIYKEMYGSEDGSVPATFEILYMIGWKPHESQVRTSDAPCASACFCCVHGGATSIFRTPSWQNNKQLLLLEKPEFRSMTSAFFLFQAKPAKRGSATASFGDLSKTGRPSGTDQP</sequence>
<dbReference type="InterPro" id="IPR050602">
    <property type="entry name" value="Malonyl-ACP_OMT"/>
</dbReference>
<dbReference type="Pfam" id="PF08241">
    <property type="entry name" value="Methyltransf_11"/>
    <property type="match status" value="1"/>
</dbReference>
<evidence type="ECO:0000256" key="4">
    <source>
        <dbReference type="ARBA" id="ARBA00040937"/>
    </source>
</evidence>
<dbReference type="Bgee" id="ENSNBRG00000020263">
    <property type="expression patterns" value="Expressed in skeletal muscle tissue and 7 other cell types or tissues"/>
</dbReference>
<dbReference type="GO" id="GO:0032981">
    <property type="term" value="P:mitochondrial respiratory chain complex I assembly"/>
    <property type="evidence" value="ECO:0007669"/>
    <property type="project" value="TreeGrafter"/>
</dbReference>
<evidence type="ECO:0000256" key="6">
    <source>
        <dbReference type="ARBA" id="ARBA00042549"/>
    </source>
</evidence>
<organism evidence="9 10">
    <name type="scientific">Neolamprologus brichardi</name>
    <name type="common">Fairy cichlid</name>
    <name type="synonym">Lamprologus brichardi</name>
    <dbReference type="NCBI Taxonomy" id="32507"/>
    <lineage>
        <taxon>Eukaryota</taxon>
        <taxon>Metazoa</taxon>
        <taxon>Chordata</taxon>
        <taxon>Craniata</taxon>
        <taxon>Vertebrata</taxon>
        <taxon>Euteleostomi</taxon>
        <taxon>Actinopterygii</taxon>
        <taxon>Neopterygii</taxon>
        <taxon>Teleostei</taxon>
        <taxon>Neoteleostei</taxon>
        <taxon>Acanthomorphata</taxon>
        <taxon>Ovalentaria</taxon>
        <taxon>Cichlomorphae</taxon>
        <taxon>Cichliformes</taxon>
        <taxon>Cichlidae</taxon>
        <taxon>African cichlids</taxon>
        <taxon>Pseudocrenilabrinae</taxon>
        <taxon>Lamprologini</taxon>
        <taxon>Neolamprologus</taxon>
    </lineage>
</organism>
<evidence type="ECO:0000256" key="3">
    <source>
        <dbReference type="ARBA" id="ARBA00022679"/>
    </source>
</evidence>
<dbReference type="PANTHER" id="PTHR13090:SF1">
    <property type="entry name" value="ARGININE-HYDROXYLASE NDUFAF5, MITOCHONDRIAL"/>
    <property type="match status" value="1"/>
</dbReference>
<evidence type="ECO:0000256" key="7">
    <source>
        <dbReference type="SAM" id="MobiDB-lite"/>
    </source>
</evidence>
<evidence type="ECO:0000313" key="9">
    <source>
        <dbReference type="Ensembl" id="ENSNBRP00000026571.1"/>
    </source>
</evidence>
<dbReference type="AlphaFoldDB" id="A0A3Q4HWH9"/>
<proteinExistence type="inferred from homology"/>
<dbReference type="CDD" id="cd02440">
    <property type="entry name" value="AdoMet_MTases"/>
    <property type="match status" value="1"/>
</dbReference>
<feature type="region of interest" description="Disordered" evidence="7">
    <location>
        <begin position="1"/>
        <end position="66"/>
    </location>
</feature>
<evidence type="ECO:0000256" key="5">
    <source>
        <dbReference type="ARBA" id="ARBA00041833"/>
    </source>
</evidence>
<dbReference type="GeneTree" id="ENSGT00390000014687"/>
<dbReference type="Ensembl" id="ENSNBRT00000027272.1">
    <property type="protein sequence ID" value="ENSNBRP00000026571.1"/>
    <property type="gene ID" value="ENSNBRG00000020263.1"/>
</dbReference>
<dbReference type="STRING" id="32507.ENSNBRP00000026571"/>
<dbReference type="GO" id="GO:0008757">
    <property type="term" value="F:S-adenosylmethionine-dependent methyltransferase activity"/>
    <property type="evidence" value="ECO:0007669"/>
    <property type="project" value="InterPro"/>
</dbReference>
<evidence type="ECO:0000259" key="8">
    <source>
        <dbReference type="Pfam" id="PF08241"/>
    </source>
</evidence>
<feature type="compositionally biased region" description="Low complexity" evidence="7">
    <location>
        <begin position="11"/>
        <end position="62"/>
    </location>
</feature>
<reference evidence="9" key="1">
    <citation type="submission" date="2025-08" db="UniProtKB">
        <authorList>
            <consortium name="Ensembl"/>
        </authorList>
    </citation>
    <scope>IDENTIFICATION</scope>
</reference>
<reference evidence="9" key="2">
    <citation type="submission" date="2025-09" db="UniProtKB">
        <authorList>
            <consortium name="Ensembl"/>
        </authorList>
    </citation>
    <scope>IDENTIFICATION</scope>
</reference>
<protein>
    <recommendedName>
        <fullName evidence="4">Arginine-hydroxylase NDUFAF5, mitochondrial</fullName>
    </recommendedName>
    <alternativeName>
        <fullName evidence="5">NADH dehydrogenase [ubiquinone] 1 alpha subcomplex assembly factor 5</fullName>
    </alternativeName>
    <alternativeName>
        <fullName evidence="6">Putative methyltransferase NDUFAF5</fullName>
    </alternativeName>
</protein>